<sequence length="293" mass="32448">MTVMLQNSIQAAGVVAGDGKNRLYVSDWVGDSGLGVKRRVFLKMVGNEVHGRKRGKYGGCTGDICKRGSSKFCIAEPPKAMSCVVWNVQGVENPCTFSALRVINRSVSQNLVRRKIKVDPVCRRCILAEDRMHALFTCTTSKTGLENGGVLGFDKVLCRTSIGGHPTIVSIFNSCKRDIFKWICCLLWFHWWNRNCFEQGRAVKGPEHLIECASRLLLDKFSGVDGYNVLPPSRGGRMQVWNPPGVGELKLNTDAAVQAAEGLIGAGAVIRNHEGQRLLNRLWGLSHLRIRRL</sequence>
<gene>
    <name evidence="1" type="ORF">Fot_19746</name>
</gene>
<name>A0ABD1VPR2_9LAMI</name>
<evidence type="ECO:0000313" key="2">
    <source>
        <dbReference type="Proteomes" id="UP001604277"/>
    </source>
</evidence>
<reference evidence="2" key="1">
    <citation type="submission" date="2024-07" db="EMBL/GenBank/DDBJ databases">
        <title>Two chromosome-level genome assemblies of Korean endemic species Abeliophyllum distichum and Forsythia ovata (Oleaceae).</title>
        <authorList>
            <person name="Jang H."/>
        </authorList>
    </citation>
    <scope>NUCLEOTIDE SEQUENCE [LARGE SCALE GENOMIC DNA]</scope>
</reference>
<protein>
    <submittedName>
        <fullName evidence="1">Ribonuclease H-like domain containing protein</fullName>
    </submittedName>
</protein>
<keyword evidence="2" id="KW-1185">Reference proteome</keyword>
<accession>A0ABD1VPR2</accession>
<evidence type="ECO:0000313" key="1">
    <source>
        <dbReference type="EMBL" id="KAL2538355.1"/>
    </source>
</evidence>
<dbReference type="AlphaFoldDB" id="A0ABD1VPR2"/>
<dbReference type="EMBL" id="JBFOLJ010000005">
    <property type="protein sequence ID" value="KAL2538355.1"/>
    <property type="molecule type" value="Genomic_DNA"/>
</dbReference>
<dbReference type="Proteomes" id="UP001604277">
    <property type="component" value="Unassembled WGS sequence"/>
</dbReference>
<organism evidence="1 2">
    <name type="scientific">Forsythia ovata</name>
    <dbReference type="NCBI Taxonomy" id="205694"/>
    <lineage>
        <taxon>Eukaryota</taxon>
        <taxon>Viridiplantae</taxon>
        <taxon>Streptophyta</taxon>
        <taxon>Embryophyta</taxon>
        <taxon>Tracheophyta</taxon>
        <taxon>Spermatophyta</taxon>
        <taxon>Magnoliopsida</taxon>
        <taxon>eudicotyledons</taxon>
        <taxon>Gunneridae</taxon>
        <taxon>Pentapetalae</taxon>
        <taxon>asterids</taxon>
        <taxon>lamiids</taxon>
        <taxon>Lamiales</taxon>
        <taxon>Oleaceae</taxon>
        <taxon>Forsythieae</taxon>
        <taxon>Forsythia</taxon>
    </lineage>
</organism>
<proteinExistence type="predicted"/>
<comment type="caution">
    <text evidence="1">The sequence shown here is derived from an EMBL/GenBank/DDBJ whole genome shotgun (WGS) entry which is preliminary data.</text>
</comment>